<protein>
    <recommendedName>
        <fullName evidence="1">Glycoside hydrolase 123 catalytic domain-containing protein</fullName>
    </recommendedName>
</protein>
<dbReference type="eggNOG" id="COG1572">
    <property type="taxonomic scope" value="Bacteria"/>
</dbReference>
<name>Q1D916_MYXXD</name>
<evidence type="ECO:0000313" key="3">
    <source>
        <dbReference type="Proteomes" id="UP000002402"/>
    </source>
</evidence>
<feature type="domain" description="Glycoside hydrolase 123 catalytic" evidence="1">
    <location>
        <begin position="273"/>
        <end position="498"/>
    </location>
</feature>
<dbReference type="RefSeq" id="WP_011552708.1">
    <property type="nucleotide sequence ID" value="NC_008095.1"/>
</dbReference>
<evidence type="ECO:0000259" key="1">
    <source>
        <dbReference type="Pfam" id="PF13320"/>
    </source>
</evidence>
<evidence type="ECO:0000313" key="2">
    <source>
        <dbReference type="EMBL" id="ABF87404.1"/>
    </source>
</evidence>
<keyword evidence="3" id="KW-1185">Reference proteome</keyword>
<dbReference type="Proteomes" id="UP000002402">
    <property type="component" value="Chromosome"/>
</dbReference>
<accession>Q1D916</accession>
<sequence length="561" mass="61440">MGAGWAWAVVAAMSATQEPQVVSPLVKVRPGEAVKGRKEARLSLARGECEAVQVVLPGRVERPAVESLTLKGPGAALKASVWREAFIDVKTPSNGQGHKGPWPDALVPVDAPGHDSKLPTVFYVEVCAPEKQEPGTYRGQLLVKAGGAKFRPVPFTAEVQPFALPATSSLPNSFGVSMYSIARGHGVAPESAESRKLLRDYGRALLEHRVSAHGMSMTPPPVRFEKGRAVLDWREYDAEMAPFLDGSLLPSGARFTSTDVRDSKQAKTDAEKTAYYRAFAEHFREKGWPAQLFFYAKDEPKPEDVPLVKAQSTRVRAAGKIPVLVTSPLDDALNGSADILTPTLNCFYPRPGPQTCRSVVEARALRKRLAGDTRVWWYQSCNSHGCNGGPPADKAVDAAYSGWASYMVDHPAPLNRAMGVLAFSSGVDGELYFDTVFAYNTKKDPWKDVFEFGGNGDGTLFYPGTPARVGPSGHQPILTLRLKHIRDGLEDYEYLRLLAELGDATFARTAARKLARTGWDINADAGEWEAVREEVTTRLRKRWAESEYAKRTDRQTPQSTP</sequence>
<dbReference type="EnsemblBacteria" id="ABF87404">
    <property type="protein sequence ID" value="ABF87404"/>
    <property type="gene ID" value="MXAN_2638"/>
</dbReference>
<reference evidence="2 3" key="1">
    <citation type="journal article" date="2006" name="Proc. Natl. Acad. Sci. U.S.A.">
        <title>Evolution of sensory complexity recorded in a myxobacterial genome.</title>
        <authorList>
            <person name="Goldman B.S."/>
            <person name="Nierman W.C."/>
            <person name="Kaiser D."/>
            <person name="Slater S.C."/>
            <person name="Durkin A.S."/>
            <person name="Eisen J.A."/>
            <person name="Ronning C.M."/>
            <person name="Barbazuk W.B."/>
            <person name="Blanchard M."/>
            <person name="Field C."/>
            <person name="Halling C."/>
            <person name="Hinkle G."/>
            <person name="Iartchuk O."/>
            <person name="Kim H.S."/>
            <person name="Mackenzie C."/>
            <person name="Madupu R."/>
            <person name="Miller N."/>
            <person name="Shvartsbeyn A."/>
            <person name="Sullivan S.A."/>
            <person name="Vaudin M."/>
            <person name="Wiegand R."/>
            <person name="Kaplan H.B."/>
        </authorList>
    </citation>
    <scope>NUCLEOTIDE SEQUENCE [LARGE SCALE GENOMIC DNA]</scope>
    <source>
        <strain evidence="3">DK1622</strain>
    </source>
</reference>
<dbReference type="AlphaFoldDB" id="Q1D916"/>
<organism evidence="2 3">
    <name type="scientific">Myxococcus xanthus (strain DK1622)</name>
    <dbReference type="NCBI Taxonomy" id="246197"/>
    <lineage>
        <taxon>Bacteria</taxon>
        <taxon>Pseudomonadati</taxon>
        <taxon>Myxococcota</taxon>
        <taxon>Myxococcia</taxon>
        <taxon>Myxococcales</taxon>
        <taxon>Cystobacterineae</taxon>
        <taxon>Myxococcaceae</taxon>
        <taxon>Myxococcus</taxon>
    </lineage>
</organism>
<dbReference type="STRING" id="246197.MXAN_2638"/>
<dbReference type="Pfam" id="PF13320">
    <property type="entry name" value="GH123_cat"/>
    <property type="match status" value="1"/>
</dbReference>
<dbReference type="GeneID" id="41360014"/>
<dbReference type="HOGENOM" id="CLU_026146_0_0_7"/>
<dbReference type="OrthoDB" id="177619at2"/>
<dbReference type="KEGG" id="mxa:MXAN_2638"/>
<dbReference type="EMBL" id="CP000113">
    <property type="protein sequence ID" value="ABF87404.1"/>
    <property type="molecule type" value="Genomic_DNA"/>
</dbReference>
<dbReference type="InterPro" id="IPR025150">
    <property type="entry name" value="GH123_cat"/>
</dbReference>
<gene>
    <name evidence="2" type="ordered locus">MXAN_2638</name>
</gene>
<proteinExistence type="predicted"/>